<keyword evidence="3" id="KW-1185">Reference proteome</keyword>
<proteinExistence type="predicted"/>
<dbReference type="EMBL" id="KB932201">
    <property type="protein sequence ID" value="KCV72550.1"/>
    <property type="molecule type" value="Genomic_DNA"/>
</dbReference>
<evidence type="ECO:0008006" key="4">
    <source>
        <dbReference type="Google" id="ProtNLM"/>
    </source>
</evidence>
<dbReference type="InterPro" id="IPR009091">
    <property type="entry name" value="RCC1/BLIP-II"/>
</dbReference>
<organism evidence="2">
    <name type="scientific">Fonticula alba</name>
    <name type="common">Slime mold</name>
    <dbReference type="NCBI Taxonomy" id="691883"/>
    <lineage>
        <taxon>Eukaryota</taxon>
        <taxon>Rotosphaerida</taxon>
        <taxon>Fonticulaceae</taxon>
        <taxon>Fonticula</taxon>
    </lineage>
</organism>
<feature type="repeat" description="RCC1" evidence="1">
    <location>
        <begin position="6"/>
        <end position="56"/>
    </location>
</feature>
<dbReference type="InterPro" id="IPR000408">
    <property type="entry name" value="Reg_chr_condens"/>
</dbReference>
<evidence type="ECO:0000313" key="3">
    <source>
        <dbReference type="Proteomes" id="UP000030693"/>
    </source>
</evidence>
<dbReference type="GeneID" id="20524866"/>
<accession>A0A058ZDS9</accession>
<dbReference type="OrthoDB" id="8068875at2759"/>
<reference evidence="2" key="1">
    <citation type="submission" date="2013-04" db="EMBL/GenBank/DDBJ databases">
        <title>The Genome Sequence of Fonticula alba ATCC 38817.</title>
        <authorList>
            <consortium name="The Broad Institute Genomics Platform"/>
            <person name="Russ C."/>
            <person name="Cuomo C."/>
            <person name="Burger G."/>
            <person name="Gray M.W."/>
            <person name="Holland P.W.H."/>
            <person name="King N."/>
            <person name="Lang F.B.F."/>
            <person name="Roger A.J."/>
            <person name="Ruiz-Trillo I."/>
            <person name="Brown M."/>
            <person name="Walker B."/>
            <person name="Young S."/>
            <person name="Zeng Q."/>
            <person name="Gargeya S."/>
            <person name="Fitzgerald M."/>
            <person name="Haas B."/>
            <person name="Abouelleil A."/>
            <person name="Allen A.W."/>
            <person name="Alvarado L."/>
            <person name="Arachchi H.M."/>
            <person name="Berlin A.M."/>
            <person name="Chapman S.B."/>
            <person name="Gainer-Dewar J."/>
            <person name="Goldberg J."/>
            <person name="Griggs A."/>
            <person name="Gujja S."/>
            <person name="Hansen M."/>
            <person name="Howarth C."/>
            <person name="Imamovic A."/>
            <person name="Ireland A."/>
            <person name="Larimer J."/>
            <person name="McCowan C."/>
            <person name="Murphy C."/>
            <person name="Pearson M."/>
            <person name="Poon T.W."/>
            <person name="Priest M."/>
            <person name="Roberts A."/>
            <person name="Saif S."/>
            <person name="Shea T."/>
            <person name="Sisk P."/>
            <person name="Sykes S."/>
            <person name="Wortman J."/>
            <person name="Nusbaum C."/>
            <person name="Birren B."/>
        </authorList>
    </citation>
    <scope>NUCLEOTIDE SEQUENCE [LARGE SCALE GENOMIC DNA]</scope>
    <source>
        <strain evidence="2">ATCC 38817</strain>
    </source>
</reference>
<name>A0A058ZDS9_FONAL</name>
<evidence type="ECO:0000256" key="1">
    <source>
        <dbReference type="PROSITE-ProRule" id="PRU00235"/>
    </source>
</evidence>
<gene>
    <name evidence="2" type="ORF">H696_00141</name>
</gene>
<dbReference type="SUPFAM" id="SSF50985">
    <property type="entry name" value="RCC1/BLIP-II"/>
    <property type="match status" value="1"/>
</dbReference>
<dbReference type="Gene3D" id="2.130.10.30">
    <property type="entry name" value="Regulator of chromosome condensation 1/beta-lactamase-inhibitor protein II"/>
    <property type="match status" value="1"/>
</dbReference>
<protein>
    <recommendedName>
        <fullName evidence="4">Regulator of chromosome condensation</fullName>
    </recommendedName>
</protein>
<dbReference type="RefSeq" id="XP_009492251.1">
    <property type="nucleotide sequence ID" value="XM_009493976.1"/>
</dbReference>
<sequence length="64" mass="7028">MSKESGRLLVWGNNNVGQLGQGHTDDVNEPTVLVARRRRILSCDGSAQFTILVATEPESEDEDD</sequence>
<dbReference type="AlphaFoldDB" id="A0A058ZDS9"/>
<dbReference type="PROSITE" id="PS50012">
    <property type="entry name" value="RCC1_3"/>
    <property type="match status" value="1"/>
</dbReference>
<dbReference type="Proteomes" id="UP000030693">
    <property type="component" value="Unassembled WGS sequence"/>
</dbReference>
<dbReference type="Pfam" id="PF00415">
    <property type="entry name" value="RCC1"/>
    <property type="match status" value="1"/>
</dbReference>
<evidence type="ECO:0000313" key="2">
    <source>
        <dbReference type="EMBL" id="KCV72550.1"/>
    </source>
</evidence>